<evidence type="ECO:0000259" key="1">
    <source>
        <dbReference type="Pfam" id="PF12728"/>
    </source>
</evidence>
<keyword evidence="3" id="KW-1185">Reference proteome</keyword>
<dbReference type="OrthoDB" id="1028798at2"/>
<gene>
    <name evidence="2" type="ORF">CLV62_14420</name>
</gene>
<dbReference type="RefSeq" id="WP_110312559.1">
    <property type="nucleotide sequence ID" value="NZ_QICL01000044.1"/>
</dbReference>
<evidence type="ECO:0000313" key="3">
    <source>
        <dbReference type="Proteomes" id="UP000247973"/>
    </source>
</evidence>
<proteinExistence type="predicted"/>
<dbReference type="Proteomes" id="UP000247973">
    <property type="component" value="Unassembled WGS sequence"/>
</dbReference>
<dbReference type="InterPro" id="IPR041657">
    <property type="entry name" value="HTH_17"/>
</dbReference>
<sequence length="111" mass="12770">MDNKVILIQEKVFDALLSRVEALSQEVAQLHKKYKSKQLGEKLDGRQVCDILNIKNRTLQTYRDTGRIGFSQIGDKITYRVNDVDKLLKENMIVKSNNPKTKKSHGNNEPK</sequence>
<comment type="caution">
    <text evidence="2">The sequence shown here is derived from an EMBL/GenBank/DDBJ whole genome shotgun (WGS) entry which is preliminary data.</text>
</comment>
<dbReference type="Pfam" id="PF12728">
    <property type="entry name" value="HTH_17"/>
    <property type="match status" value="1"/>
</dbReference>
<evidence type="ECO:0000313" key="2">
    <source>
        <dbReference type="EMBL" id="PXV58808.1"/>
    </source>
</evidence>
<dbReference type="EMBL" id="QICL01000044">
    <property type="protein sequence ID" value="PXV58808.1"/>
    <property type="molecule type" value="Genomic_DNA"/>
</dbReference>
<feature type="domain" description="Helix-turn-helix" evidence="1">
    <location>
        <begin position="46"/>
        <end position="91"/>
    </location>
</feature>
<reference evidence="2 3" key="1">
    <citation type="submission" date="2018-03" db="EMBL/GenBank/DDBJ databases">
        <title>Genomic Encyclopedia of Archaeal and Bacterial Type Strains, Phase II (KMG-II): from individual species to whole genera.</title>
        <authorList>
            <person name="Goeker M."/>
        </authorList>
    </citation>
    <scope>NUCLEOTIDE SEQUENCE [LARGE SCALE GENOMIC DNA]</scope>
    <source>
        <strain evidence="2 3">DSM 100214</strain>
    </source>
</reference>
<dbReference type="PANTHER" id="PTHR34585">
    <property type="match status" value="1"/>
</dbReference>
<dbReference type="SUPFAM" id="SSF46955">
    <property type="entry name" value="Putative DNA-binding domain"/>
    <property type="match status" value="1"/>
</dbReference>
<name>A0A2V3PJQ7_9BACT</name>
<dbReference type="AlphaFoldDB" id="A0A2V3PJQ7"/>
<protein>
    <submittedName>
        <fullName evidence="2">Helix-turn-helix protein</fullName>
    </submittedName>
</protein>
<dbReference type="InterPro" id="IPR009061">
    <property type="entry name" value="DNA-bd_dom_put_sf"/>
</dbReference>
<accession>A0A2V3PJQ7</accession>
<dbReference type="PANTHER" id="PTHR34585:SF22">
    <property type="entry name" value="HELIX-TURN-HELIX DOMAIN-CONTAINING PROTEIN"/>
    <property type="match status" value="1"/>
</dbReference>
<organism evidence="2 3">
    <name type="scientific">Dysgonomonas alginatilytica</name>
    <dbReference type="NCBI Taxonomy" id="1605892"/>
    <lineage>
        <taxon>Bacteria</taxon>
        <taxon>Pseudomonadati</taxon>
        <taxon>Bacteroidota</taxon>
        <taxon>Bacteroidia</taxon>
        <taxon>Bacteroidales</taxon>
        <taxon>Dysgonomonadaceae</taxon>
        <taxon>Dysgonomonas</taxon>
    </lineage>
</organism>